<dbReference type="OrthoDB" id="6808170at2"/>
<reference evidence="3" key="1">
    <citation type="submission" date="2016-10" db="EMBL/GenBank/DDBJ databases">
        <authorList>
            <person name="Varghese N."/>
            <person name="Submissions S."/>
        </authorList>
    </citation>
    <scope>NUCLEOTIDE SEQUENCE [LARGE SCALE GENOMIC DNA]</scope>
    <source>
        <strain evidence="3">DSM 6150</strain>
    </source>
</reference>
<protein>
    <submittedName>
        <fullName evidence="2">Uncharacterized protein</fullName>
    </submittedName>
</protein>
<dbReference type="RefSeq" id="WP_091195476.1">
    <property type="nucleotide sequence ID" value="NZ_FOVE01000014.1"/>
</dbReference>
<dbReference type="EMBL" id="FOVE01000014">
    <property type="protein sequence ID" value="SFN66224.1"/>
    <property type="molecule type" value="Genomic_DNA"/>
</dbReference>
<dbReference type="Proteomes" id="UP000242869">
    <property type="component" value="Unassembled WGS sequence"/>
</dbReference>
<evidence type="ECO:0000256" key="1">
    <source>
        <dbReference type="SAM" id="Phobius"/>
    </source>
</evidence>
<gene>
    <name evidence="2" type="ORF">SAMN05660284_02000</name>
</gene>
<feature type="transmembrane region" description="Helical" evidence="1">
    <location>
        <begin position="20"/>
        <end position="40"/>
    </location>
</feature>
<name>A0A1I5AUW0_9NEIS</name>
<evidence type="ECO:0000313" key="2">
    <source>
        <dbReference type="EMBL" id="SFN66224.1"/>
    </source>
</evidence>
<keyword evidence="1" id="KW-0812">Transmembrane</keyword>
<organism evidence="2 3">
    <name type="scientific">Formivibrio citricus</name>
    <dbReference type="NCBI Taxonomy" id="83765"/>
    <lineage>
        <taxon>Bacteria</taxon>
        <taxon>Pseudomonadati</taxon>
        <taxon>Pseudomonadota</taxon>
        <taxon>Betaproteobacteria</taxon>
        <taxon>Neisseriales</taxon>
        <taxon>Chitinibacteraceae</taxon>
        <taxon>Formivibrio</taxon>
    </lineage>
</organism>
<evidence type="ECO:0000313" key="3">
    <source>
        <dbReference type="Proteomes" id="UP000242869"/>
    </source>
</evidence>
<keyword evidence="3" id="KW-1185">Reference proteome</keyword>
<proteinExistence type="predicted"/>
<accession>A0A1I5AUW0</accession>
<dbReference type="AlphaFoldDB" id="A0A1I5AUW0"/>
<keyword evidence="1" id="KW-1133">Transmembrane helix</keyword>
<keyword evidence="1" id="KW-0472">Membrane</keyword>
<sequence length="325" mass="37491">MPLYIDDEDIFAKFTNTDVIVGLLSIKIIASSVAITPALAQQLIRRYLRPLASTEGRRAFDERQKARWNSIFFLYVELGSLSKDDDNLWQLACAVELVYSHTKKPPRDLEFAPIEVNTFFDLCGYLRLPTQAVRYPMGNRDIDPLCFCTLCWRQPMPGRALCGYHAPSGPERFKDDERSAAARYKSGIRQEKLFENTVNRILTRETIEFHESSFQAQTLFPDRNIALWLVERRPAVWNELGHHQHELTDENAIQILLNTLHNPDALPIKAKALYRVINEHIQSHPALIWPMLVRAEGWYQSRELMEKNWGGKRLGAGRPEQAKTC</sequence>